<dbReference type="InterPro" id="IPR029044">
    <property type="entry name" value="Nucleotide-diphossugar_trans"/>
</dbReference>
<organism evidence="2">
    <name type="scientific">Micromonospora carbonacea</name>
    <dbReference type="NCBI Taxonomy" id="47853"/>
    <lineage>
        <taxon>Bacteria</taxon>
        <taxon>Bacillati</taxon>
        <taxon>Actinomycetota</taxon>
        <taxon>Actinomycetes</taxon>
        <taxon>Micromonosporales</taxon>
        <taxon>Micromonosporaceae</taxon>
        <taxon>Micromonospora</taxon>
    </lineage>
</organism>
<name>A0A7D6C9J8_9ACTN</name>
<dbReference type="Gene3D" id="3.90.550.10">
    <property type="entry name" value="Spore Coat Polysaccharide Biosynthesis Protein SpsA, Chain A"/>
    <property type="match status" value="1"/>
</dbReference>
<gene>
    <name evidence="2" type="ORF">HZU44_18775</name>
</gene>
<feature type="region of interest" description="Disordered" evidence="1">
    <location>
        <begin position="342"/>
        <end position="372"/>
    </location>
</feature>
<dbReference type="EMBL" id="CP058905">
    <property type="protein sequence ID" value="QLJ96922.1"/>
    <property type="molecule type" value="Genomic_DNA"/>
</dbReference>
<dbReference type="GO" id="GO:0016020">
    <property type="term" value="C:membrane"/>
    <property type="evidence" value="ECO:0007669"/>
    <property type="project" value="UniProtKB-SubCell"/>
</dbReference>
<reference evidence="2" key="1">
    <citation type="submission" date="2020-08" db="EMBL/GenBank/DDBJ databases">
        <title>A bifunctional nitrone conjugated secondary metabolite targeting the ribosome.</title>
        <authorList>
            <person name="Limbrick E.M."/>
            <person name="Graf M."/>
            <person name="Derewacz D.K."/>
            <person name="Nguyen F."/>
            <person name="Spraggins J.M."/>
            <person name="Wieland M."/>
            <person name="Ynigez-Gutierrez A.E."/>
            <person name="Reisman B.J."/>
            <person name="Zinshteyn B."/>
            <person name="McCulloch K."/>
            <person name="Iverson T.M."/>
            <person name="Green R."/>
            <person name="Wilson D.N."/>
            <person name="Bachmann B.O."/>
        </authorList>
    </citation>
    <scope>NUCLEOTIDE SEQUENCE</scope>
    <source>
        <strain evidence="2">Africana</strain>
    </source>
</reference>
<dbReference type="SUPFAM" id="SSF53448">
    <property type="entry name" value="Nucleotide-diphospho-sugar transferases"/>
    <property type="match status" value="1"/>
</dbReference>
<dbReference type="AlphaFoldDB" id="A0A7D6C9J8"/>
<evidence type="ECO:0000313" key="2">
    <source>
        <dbReference type="EMBL" id="QLJ96922.1"/>
    </source>
</evidence>
<accession>A0A7D6C9J8</accession>
<protein>
    <submittedName>
        <fullName evidence="2">Glycosyltransferase family 2 protein</fullName>
    </submittedName>
</protein>
<sequence>MTGAAARPRPMPMSYVLPIRWVDDSDPEQLTDYLRWLAARVEVIVVDGSPPEVFARHHRRWHPLVRHLPPDPRLSGRNGKVLGVLTGVPAATHEDVVIADDDVRYDEDGLREVRRLLRRADLVQPQNYFDPLPWHAYWDTGRILLNRAIGADFPGTLAVRRSVFLAAGGYDPDVLFENLELIRTVRAFGGNVAAPAGLYVRRLPPTTRHFASQRVRQAYDELAQPVRLVAALLVLPGVAAAVAARRPGLLAAAAAAVIGVAETGRRKAGGPAVFPPATAVLAPLWLIERGVCSWLAVAQGVFCGGVRYAGGRLGRAAHSTRTLRRRLAASVAGSPNIGPAGLPGGHMGVDVADSAVPAQPANPGDRGQAVSDAEIPNDGWVVLGDR</sequence>
<keyword evidence="2" id="KW-0808">Transferase</keyword>
<dbReference type="GO" id="GO:0016757">
    <property type="term" value="F:glycosyltransferase activity"/>
    <property type="evidence" value="ECO:0007669"/>
    <property type="project" value="UniProtKB-KW"/>
</dbReference>
<evidence type="ECO:0000256" key="1">
    <source>
        <dbReference type="SAM" id="MobiDB-lite"/>
    </source>
</evidence>
<proteinExistence type="predicted"/>